<protein>
    <submittedName>
        <fullName evidence="8">ABC-type proline/glycine betaine transport system, permease component</fullName>
    </submittedName>
</protein>
<evidence type="ECO:0000313" key="8">
    <source>
        <dbReference type="EMBL" id="KUK78963.1"/>
    </source>
</evidence>
<keyword evidence="3 6" id="KW-0812">Transmembrane</keyword>
<dbReference type="PANTHER" id="PTHR30177:SF4">
    <property type="entry name" value="OSMOPROTECTANT IMPORT PERMEASE PROTEIN OSMW"/>
    <property type="match status" value="1"/>
</dbReference>
<dbReference type="FunFam" id="1.10.3720.10:FF:000001">
    <property type="entry name" value="Glycine betaine ABC transporter, permease"/>
    <property type="match status" value="1"/>
</dbReference>
<dbReference type="PATRIC" id="fig|1184387.3.peg.2049"/>
<dbReference type="Proteomes" id="UP000054092">
    <property type="component" value="Unassembled WGS sequence"/>
</dbReference>
<dbReference type="AlphaFoldDB" id="A0A101HLE8"/>
<dbReference type="Pfam" id="PF00528">
    <property type="entry name" value="BPD_transp_1"/>
    <property type="match status" value="1"/>
</dbReference>
<name>A0A101HLE8_9BACT</name>
<keyword evidence="2 6" id="KW-0813">Transport</keyword>
<comment type="caution">
    <text evidence="8">The sequence shown here is derived from an EMBL/GenBank/DDBJ whole genome shotgun (WGS) entry which is preliminary data.</text>
</comment>
<evidence type="ECO:0000313" key="9">
    <source>
        <dbReference type="Proteomes" id="UP000054092"/>
    </source>
</evidence>
<proteinExistence type="inferred from homology"/>
<evidence type="ECO:0000256" key="5">
    <source>
        <dbReference type="ARBA" id="ARBA00023136"/>
    </source>
</evidence>
<feature type="transmembrane region" description="Helical" evidence="6">
    <location>
        <begin position="155"/>
        <end position="176"/>
    </location>
</feature>
<dbReference type="PANTHER" id="PTHR30177">
    <property type="entry name" value="GLYCINE BETAINE/L-PROLINE TRANSPORT SYSTEM PERMEASE PROTEIN PROW"/>
    <property type="match status" value="1"/>
</dbReference>
<evidence type="ECO:0000256" key="1">
    <source>
        <dbReference type="ARBA" id="ARBA00004141"/>
    </source>
</evidence>
<reference evidence="9" key="1">
    <citation type="journal article" date="2015" name="MBio">
        <title>Genome-Resolved Metagenomic Analysis Reveals Roles for Candidate Phyla and Other Microbial Community Members in Biogeochemical Transformations in Oil Reservoirs.</title>
        <authorList>
            <person name="Hu P."/>
            <person name="Tom L."/>
            <person name="Singh A."/>
            <person name="Thomas B.C."/>
            <person name="Baker B.J."/>
            <person name="Piceno Y.M."/>
            <person name="Andersen G.L."/>
            <person name="Banfield J.F."/>
        </authorList>
    </citation>
    <scope>NUCLEOTIDE SEQUENCE [LARGE SCALE GENOMIC DNA]</scope>
</reference>
<sequence>EKSMGFFEYLARNYDLVLIELLNHIKIIAIAVPIAIGIGVPIGIIVSRNKKVSSITLYGAGILMTIPSLALFGYMVVLLAPLKAGIGVTPAVIALVIYSFLPVIRNTVVAVNSVDPRMIEAAKGMGMTNSQILFRVRLPLTIPIIMAGVRNAAVMGVSVATIAYLVGARGLGYFIFSGLGRSNFNMVLLGAIIVSALGIGMNYGLLALEEAITPKGLKIERDK</sequence>
<dbReference type="PROSITE" id="PS50928">
    <property type="entry name" value="ABC_TM1"/>
    <property type="match status" value="1"/>
</dbReference>
<accession>A0A101HLE8</accession>
<dbReference type="GO" id="GO:0031460">
    <property type="term" value="P:glycine betaine transport"/>
    <property type="evidence" value="ECO:0007669"/>
    <property type="project" value="TreeGrafter"/>
</dbReference>
<comment type="similarity">
    <text evidence="6">Belongs to the binding-protein-dependent transport system permease family.</text>
</comment>
<comment type="subcellular location">
    <subcellularLocation>
        <location evidence="6">Cell membrane</location>
        <topology evidence="6">Multi-pass membrane protein</topology>
    </subcellularLocation>
    <subcellularLocation>
        <location evidence="1">Membrane</location>
        <topology evidence="1">Multi-pass membrane protein</topology>
    </subcellularLocation>
</comment>
<gene>
    <name evidence="8" type="ORF">XD94_1560</name>
</gene>
<evidence type="ECO:0000256" key="2">
    <source>
        <dbReference type="ARBA" id="ARBA00022448"/>
    </source>
</evidence>
<dbReference type="GO" id="GO:0005886">
    <property type="term" value="C:plasma membrane"/>
    <property type="evidence" value="ECO:0007669"/>
    <property type="project" value="UniProtKB-SubCell"/>
</dbReference>
<dbReference type="GO" id="GO:0055085">
    <property type="term" value="P:transmembrane transport"/>
    <property type="evidence" value="ECO:0007669"/>
    <property type="project" value="InterPro"/>
</dbReference>
<dbReference type="SUPFAM" id="SSF161098">
    <property type="entry name" value="MetI-like"/>
    <property type="match status" value="1"/>
</dbReference>
<dbReference type="EMBL" id="LGGP01000319">
    <property type="protein sequence ID" value="KUK78963.1"/>
    <property type="molecule type" value="Genomic_DNA"/>
</dbReference>
<keyword evidence="5 6" id="KW-0472">Membrane</keyword>
<feature type="non-terminal residue" evidence="8">
    <location>
        <position position="1"/>
    </location>
</feature>
<dbReference type="Gene3D" id="1.10.3720.10">
    <property type="entry name" value="MetI-like"/>
    <property type="match status" value="1"/>
</dbReference>
<feature type="transmembrane region" description="Helical" evidence="6">
    <location>
        <begin position="58"/>
        <end position="82"/>
    </location>
</feature>
<dbReference type="InterPro" id="IPR035906">
    <property type="entry name" value="MetI-like_sf"/>
</dbReference>
<keyword evidence="4 6" id="KW-1133">Transmembrane helix</keyword>
<feature type="transmembrane region" description="Helical" evidence="6">
    <location>
        <begin position="25"/>
        <end position="46"/>
    </location>
</feature>
<evidence type="ECO:0000256" key="3">
    <source>
        <dbReference type="ARBA" id="ARBA00022692"/>
    </source>
</evidence>
<dbReference type="InterPro" id="IPR000515">
    <property type="entry name" value="MetI-like"/>
</dbReference>
<dbReference type="CDD" id="cd06261">
    <property type="entry name" value="TM_PBP2"/>
    <property type="match status" value="1"/>
</dbReference>
<evidence type="ECO:0000256" key="6">
    <source>
        <dbReference type="RuleBase" id="RU363032"/>
    </source>
</evidence>
<feature type="transmembrane region" description="Helical" evidence="6">
    <location>
        <begin position="88"/>
        <end position="111"/>
    </location>
</feature>
<dbReference type="InterPro" id="IPR051204">
    <property type="entry name" value="ABC_transp_perm/SBD"/>
</dbReference>
<feature type="domain" description="ABC transmembrane type-1" evidence="7">
    <location>
        <begin position="21"/>
        <end position="205"/>
    </location>
</feature>
<feature type="transmembrane region" description="Helical" evidence="6">
    <location>
        <begin position="188"/>
        <end position="208"/>
    </location>
</feature>
<organism evidence="8 9">
    <name type="scientific">Mesotoga prima</name>
    <dbReference type="NCBI Taxonomy" id="1184387"/>
    <lineage>
        <taxon>Bacteria</taxon>
        <taxon>Thermotogati</taxon>
        <taxon>Thermotogota</taxon>
        <taxon>Thermotogae</taxon>
        <taxon>Kosmotogales</taxon>
        <taxon>Kosmotogaceae</taxon>
        <taxon>Mesotoga</taxon>
    </lineage>
</organism>
<evidence type="ECO:0000259" key="7">
    <source>
        <dbReference type="PROSITE" id="PS50928"/>
    </source>
</evidence>
<evidence type="ECO:0000256" key="4">
    <source>
        <dbReference type="ARBA" id="ARBA00022989"/>
    </source>
</evidence>